<evidence type="ECO:0000313" key="2">
    <source>
        <dbReference type="EMBL" id="KAK6006711.1"/>
    </source>
</evidence>
<feature type="compositionally biased region" description="Low complexity" evidence="1">
    <location>
        <begin position="223"/>
        <end position="234"/>
    </location>
</feature>
<evidence type="ECO:0000256" key="1">
    <source>
        <dbReference type="SAM" id="MobiDB-lite"/>
    </source>
</evidence>
<proteinExistence type="predicted"/>
<organism evidence="2 3">
    <name type="scientific">Aureobasidium pullulans</name>
    <name type="common">Black yeast</name>
    <name type="synonym">Pullularia pullulans</name>
    <dbReference type="NCBI Taxonomy" id="5580"/>
    <lineage>
        <taxon>Eukaryota</taxon>
        <taxon>Fungi</taxon>
        <taxon>Dikarya</taxon>
        <taxon>Ascomycota</taxon>
        <taxon>Pezizomycotina</taxon>
        <taxon>Dothideomycetes</taxon>
        <taxon>Dothideomycetidae</taxon>
        <taxon>Dothideales</taxon>
        <taxon>Saccotheciaceae</taxon>
        <taxon>Aureobasidium</taxon>
    </lineage>
</organism>
<feature type="compositionally biased region" description="Basic and acidic residues" evidence="1">
    <location>
        <begin position="330"/>
        <end position="342"/>
    </location>
</feature>
<feature type="compositionally biased region" description="Basic and acidic residues" evidence="1">
    <location>
        <begin position="179"/>
        <end position="196"/>
    </location>
</feature>
<comment type="caution">
    <text evidence="2">The sequence shown here is derived from an EMBL/GenBank/DDBJ whole genome shotgun (WGS) entry which is preliminary data.</text>
</comment>
<keyword evidence="3" id="KW-1185">Reference proteome</keyword>
<name>A0ABR0TS52_AURPU</name>
<gene>
    <name evidence="2" type="ORF">QM012_005719</name>
</gene>
<reference evidence="2 3" key="1">
    <citation type="submission" date="2023-11" db="EMBL/GenBank/DDBJ databases">
        <title>Draft genome sequence and annotation of the polyextremotolerant black yeast-like fungus Aureobasidium pullulans NRRL 62042.</title>
        <authorList>
            <person name="Dielentheis-Frenken M.R.E."/>
            <person name="Wibberg D."/>
            <person name="Blank L.M."/>
            <person name="Tiso T."/>
        </authorList>
    </citation>
    <scope>NUCLEOTIDE SEQUENCE [LARGE SCALE GENOMIC DNA]</scope>
    <source>
        <strain evidence="2 3">NRRL 62042</strain>
    </source>
</reference>
<dbReference type="EMBL" id="JASGXD010000003">
    <property type="protein sequence ID" value="KAK6006711.1"/>
    <property type="molecule type" value="Genomic_DNA"/>
</dbReference>
<feature type="region of interest" description="Disordered" evidence="1">
    <location>
        <begin position="319"/>
        <end position="361"/>
    </location>
</feature>
<dbReference type="Proteomes" id="UP001341245">
    <property type="component" value="Unassembled WGS sequence"/>
</dbReference>
<sequence>MANLNLFSETPAEMCNKTFVEAMDHAKIIPEDALAKDLDVEVGTSKSVHVDHSTELHEAFESELHKVKHLEKLLADKDQLINKRLTYIRELEHRLSKLKYQNQLLRRRYENELTHSCYLSQTLSHAHEGVLSLQNQAAQSEILEVALREELQKRMTTIQDLEEQNRQLVAILMQDMPRVRESEHTASHQIPEKCAEDVSSQNPDSHEESPTEVSQVNPTLENTPAATTSTTSKPIRSILKRSSTDEPALTTLVTSATTWLYSHIKPADTREVYFHKAECDPKPSSPEFRERVRKQLNLEQLALARHYLISLEFADRIEESEQGSQNSRFEFMRREQEGEERQMFAQSPKQRLKMARMEQED</sequence>
<feature type="compositionally biased region" description="Polar residues" evidence="1">
    <location>
        <begin position="211"/>
        <end position="222"/>
    </location>
</feature>
<accession>A0ABR0TS52</accession>
<feature type="region of interest" description="Disordered" evidence="1">
    <location>
        <begin position="179"/>
        <end position="235"/>
    </location>
</feature>
<evidence type="ECO:0000313" key="3">
    <source>
        <dbReference type="Proteomes" id="UP001341245"/>
    </source>
</evidence>
<protein>
    <submittedName>
        <fullName evidence="2">Uncharacterized protein</fullName>
    </submittedName>
</protein>